<dbReference type="PANTHER" id="PTHR22916">
    <property type="entry name" value="GLYCOSYLTRANSFERASE"/>
    <property type="match status" value="1"/>
</dbReference>
<dbReference type="PANTHER" id="PTHR22916:SF67">
    <property type="entry name" value="COLANIC ACID BIOSYNTHESIS GLYCOSYL TRANSFERASE WCAE-RELATED"/>
    <property type="match status" value="1"/>
</dbReference>
<evidence type="ECO:0000313" key="3">
    <source>
        <dbReference type="Proteomes" id="UP001597201"/>
    </source>
</evidence>
<reference evidence="3" key="1">
    <citation type="journal article" date="2019" name="Int. J. Syst. Evol. Microbiol.">
        <title>The Global Catalogue of Microorganisms (GCM) 10K type strain sequencing project: providing services to taxonomists for standard genome sequencing and annotation.</title>
        <authorList>
            <consortium name="The Broad Institute Genomics Platform"/>
            <consortium name="The Broad Institute Genome Sequencing Center for Infectious Disease"/>
            <person name="Wu L."/>
            <person name="Ma J."/>
        </authorList>
    </citation>
    <scope>NUCLEOTIDE SEQUENCE [LARGE SCALE GENOMIC DNA]</scope>
    <source>
        <strain evidence="3">CCUG 61485</strain>
    </source>
</reference>
<dbReference type="InterPro" id="IPR029044">
    <property type="entry name" value="Nucleotide-diphossugar_trans"/>
</dbReference>
<keyword evidence="2" id="KW-0328">Glycosyltransferase</keyword>
<dbReference type="Gene3D" id="3.90.550.10">
    <property type="entry name" value="Spore Coat Polysaccharide Biosynthesis Protein SpsA, Chain A"/>
    <property type="match status" value="1"/>
</dbReference>
<dbReference type="Pfam" id="PF00535">
    <property type="entry name" value="Glycos_transf_2"/>
    <property type="match status" value="1"/>
</dbReference>
<dbReference type="RefSeq" id="WP_377180505.1">
    <property type="nucleotide sequence ID" value="NZ_JBHTMY010000004.1"/>
</dbReference>
<keyword evidence="2" id="KW-0808">Transferase</keyword>
<dbReference type="InterPro" id="IPR001173">
    <property type="entry name" value="Glyco_trans_2-like"/>
</dbReference>
<feature type="domain" description="Glycosyltransferase 2-like" evidence="1">
    <location>
        <begin position="7"/>
        <end position="134"/>
    </location>
</feature>
<dbReference type="SUPFAM" id="SSF53448">
    <property type="entry name" value="Nucleotide-diphospho-sugar transferases"/>
    <property type="match status" value="1"/>
</dbReference>
<comment type="caution">
    <text evidence="2">The sequence shown here is derived from an EMBL/GenBank/DDBJ whole genome shotgun (WGS) entry which is preliminary data.</text>
</comment>
<evidence type="ECO:0000259" key="1">
    <source>
        <dbReference type="Pfam" id="PF00535"/>
    </source>
</evidence>
<dbReference type="GO" id="GO:0016757">
    <property type="term" value="F:glycosyltransferase activity"/>
    <property type="evidence" value="ECO:0007669"/>
    <property type="project" value="UniProtKB-KW"/>
</dbReference>
<organism evidence="2 3">
    <name type="scientific">Namhaeicola litoreus</name>
    <dbReference type="NCBI Taxonomy" id="1052145"/>
    <lineage>
        <taxon>Bacteria</taxon>
        <taxon>Pseudomonadati</taxon>
        <taxon>Bacteroidota</taxon>
        <taxon>Flavobacteriia</taxon>
        <taxon>Flavobacteriales</taxon>
        <taxon>Flavobacteriaceae</taxon>
        <taxon>Namhaeicola</taxon>
    </lineage>
</organism>
<name>A0ABW3Y4N0_9FLAO</name>
<accession>A0ABW3Y4N0</accession>
<protein>
    <submittedName>
        <fullName evidence="2">Glycosyltransferase family 2 protein</fullName>
        <ecNumber evidence="2">2.4.-.-</ecNumber>
    </submittedName>
</protein>
<dbReference type="EC" id="2.4.-.-" evidence="2"/>
<dbReference type="EMBL" id="JBHTMY010000004">
    <property type="protein sequence ID" value="MFD1316838.1"/>
    <property type="molecule type" value="Genomic_DNA"/>
</dbReference>
<gene>
    <name evidence="2" type="ORF">ACFQ39_14525</name>
</gene>
<sequence length="252" mass="29354">METILFSIITVNYNSGNLLEKTLQSVISQDFDNYEYIIIDGGSTDNFNKIIRKYKKHLDVVISEADSGIYDAMNKGISQANGRYINFLNTGDRFFSNNTLSKVFESISTNQHKIISGDFVIENVQGKYQQIKTRQINIPNLKKDFYACHQSIFIDKSLVKPYDLKYKIKADYKWVLEALLETNSQNVIKLDFPIVFYLKDGFSSRNQLLNIKELIRLHKEFFGNFQVVKNIPIYIFRILRSVKDQLIEKLTN</sequence>
<dbReference type="Proteomes" id="UP001597201">
    <property type="component" value="Unassembled WGS sequence"/>
</dbReference>
<evidence type="ECO:0000313" key="2">
    <source>
        <dbReference type="EMBL" id="MFD1316838.1"/>
    </source>
</evidence>
<dbReference type="CDD" id="cd06433">
    <property type="entry name" value="GT_2_WfgS_like"/>
    <property type="match status" value="1"/>
</dbReference>
<proteinExistence type="predicted"/>
<keyword evidence="3" id="KW-1185">Reference proteome</keyword>